<feature type="chain" id="PRO_5034561978" description="CD177" evidence="6">
    <location>
        <begin position="21"/>
        <end position="119"/>
    </location>
</feature>
<evidence type="ECO:0000313" key="8">
    <source>
        <dbReference type="Proteomes" id="UP000694394"/>
    </source>
</evidence>
<dbReference type="PANTHER" id="PTHR16529:SF8">
    <property type="entry name" value="CD177 ANTIGEN"/>
    <property type="match status" value="1"/>
</dbReference>
<dbReference type="InterPro" id="IPR045860">
    <property type="entry name" value="Snake_toxin-like_sf"/>
</dbReference>
<dbReference type="GO" id="GO:2001044">
    <property type="term" value="P:regulation of integrin-mediated signaling pathway"/>
    <property type="evidence" value="ECO:0007669"/>
    <property type="project" value="TreeGrafter"/>
</dbReference>
<sequence>MSSALLLLLGVTLTLPGLLCQLLRHNSVFNVSALPVQWTAEQEQCGSGEGCQDTLISLRTAMVVISKGCTKGEDHEARVTLHRTGPPLRVSYTHVCREADLCNDLSTAQCTGGGPRGAG</sequence>
<reference evidence="7" key="2">
    <citation type="submission" date="2025-08" db="UniProtKB">
        <authorList>
            <consortium name="Ensembl"/>
        </authorList>
    </citation>
    <scope>IDENTIFICATION</scope>
</reference>
<protein>
    <recommendedName>
        <fullName evidence="9">CD177</fullName>
    </recommendedName>
</protein>
<reference evidence="7" key="3">
    <citation type="submission" date="2025-09" db="UniProtKB">
        <authorList>
            <consortium name="Ensembl"/>
        </authorList>
    </citation>
    <scope>IDENTIFICATION</scope>
</reference>
<dbReference type="Ensembl" id="ENSMICT00000068444.1">
    <property type="protein sequence ID" value="ENSMICP00000048581.1"/>
    <property type="gene ID" value="ENSMICG00000045146.1"/>
</dbReference>
<evidence type="ECO:0000313" key="7">
    <source>
        <dbReference type="Ensembl" id="ENSMICP00000048581.1"/>
    </source>
</evidence>
<dbReference type="EMBL" id="ABDC03026712">
    <property type="status" value="NOT_ANNOTATED_CDS"/>
    <property type="molecule type" value="Genomic_DNA"/>
</dbReference>
<evidence type="ECO:0000256" key="4">
    <source>
        <dbReference type="ARBA" id="ARBA00023136"/>
    </source>
</evidence>
<evidence type="ECO:0000256" key="2">
    <source>
        <dbReference type="ARBA" id="ARBA00022475"/>
    </source>
</evidence>
<accession>A0A8C5YD85</accession>
<comment type="subcellular location">
    <subcellularLocation>
        <location evidence="1">Cell membrane</location>
    </subcellularLocation>
</comment>
<evidence type="ECO:0000256" key="3">
    <source>
        <dbReference type="ARBA" id="ARBA00022729"/>
    </source>
</evidence>
<keyword evidence="2" id="KW-1003">Cell membrane</keyword>
<keyword evidence="4" id="KW-0472">Membrane</keyword>
<organism evidence="7 8">
    <name type="scientific">Microcebus murinus</name>
    <name type="common">Gray mouse lemur</name>
    <name type="synonym">Lemur murinus</name>
    <dbReference type="NCBI Taxonomy" id="30608"/>
    <lineage>
        <taxon>Eukaryota</taxon>
        <taxon>Metazoa</taxon>
        <taxon>Chordata</taxon>
        <taxon>Craniata</taxon>
        <taxon>Vertebrata</taxon>
        <taxon>Euteleostomi</taxon>
        <taxon>Mammalia</taxon>
        <taxon>Eutheria</taxon>
        <taxon>Euarchontoglires</taxon>
        <taxon>Primates</taxon>
        <taxon>Strepsirrhini</taxon>
        <taxon>Lemuriformes</taxon>
        <taxon>Cheirogaleidae</taxon>
        <taxon>Microcebus</taxon>
    </lineage>
</organism>
<dbReference type="GO" id="GO:0044853">
    <property type="term" value="C:plasma membrane raft"/>
    <property type="evidence" value="ECO:0007669"/>
    <property type="project" value="TreeGrafter"/>
</dbReference>
<dbReference type="GO" id="GO:0043315">
    <property type="term" value="P:positive regulation of neutrophil degranulation"/>
    <property type="evidence" value="ECO:0007669"/>
    <property type="project" value="TreeGrafter"/>
</dbReference>
<dbReference type="CDD" id="cd23623">
    <property type="entry name" value="TFP_LU_ECD_CD177_rpt1"/>
    <property type="match status" value="1"/>
</dbReference>
<dbReference type="GO" id="GO:0045217">
    <property type="term" value="P:cell-cell junction maintenance"/>
    <property type="evidence" value="ECO:0007669"/>
    <property type="project" value="TreeGrafter"/>
</dbReference>
<dbReference type="GO" id="GO:0007159">
    <property type="term" value="P:leukocyte cell-cell adhesion"/>
    <property type="evidence" value="ECO:0007669"/>
    <property type="project" value="TreeGrafter"/>
</dbReference>
<feature type="signal peptide" evidence="6">
    <location>
        <begin position="1"/>
        <end position="20"/>
    </location>
</feature>
<dbReference type="SUPFAM" id="SSF57302">
    <property type="entry name" value="Snake toxin-like"/>
    <property type="match status" value="1"/>
</dbReference>
<dbReference type="GeneTree" id="ENSGT00530000063351"/>
<reference evidence="7" key="1">
    <citation type="submission" date="2016-12" db="EMBL/GenBank/DDBJ databases">
        <title>Mouse lemur reference genome and diversity panel.</title>
        <authorList>
            <person name="Harris R."/>
            <person name="Larsen P."/>
            <person name="Liu Y."/>
            <person name="Hughes D.S."/>
            <person name="Murali S."/>
            <person name="Raveendran M."/>
            <person name="Korchina V."/>
            <person name="Wang M."/>
            <person name="Jhangiani S."/>
            <person name="Bandaranaike D."/>
            <person name="Bellair M."/>
            <person name="Blankenburg K."/>
            <person name="Chao H."/>
            <person name="Dahdouli M."/>
            <person name="Dinh H."/>
            <person name="Doddapaneni H."/>
            <person name="English A."/>
            <person name="Firestine M."/>
            <person name="Gnanaolivu R."/>
            <person name="Gross S."/>
            <person name="Hernandez B."/>
            <person name="Javaid M."/>
            <person name="Jayaseelan J."/>
            <person name="Jones J."/>
            <person name="Khan Z."/>
            <person name="Kovar C."/>
            <person name="Kurapati P."/>
            <person name="Le B."/>
            <person name="Lee S."/>
            <person name="Li M."/>
            <person name="Mathew T."/>
            <person name="Narasimhan A."/>
            <person name="Ngo D."/>
            <person name="Nguyen L."/>
            <person name="Okwuonu G."/>
            <person name="Ongeri F."/>
            <person name="Osuji N."/>
            <person name="Pu L.-L."/>
            <person name="Puazo M."/>
            <person name="Quiroz J."/>
            <person name="Raj R."/>
            <person name="Rajbhandari K."/>
            <person name="Reid J.G."/>
            <person name="Santibanez J."/>
            <person name="Sexton D."/>
            <person name="Skinner E."/>
            <person name="Vee V."/>
            <person name="Weissenberger G."/>
            <person name="Wu Y."/>
            <person name="Xin Y."/>
            <person name="Han Y."/>
            <person name="Campbell C."/>
            <person name="Brown A."/>
            <person name="Sullivan B."/>
            <person name="Shelton J."/>
            <person name="Brown S."/>
            <person name="Dudchenko O."/>
            <person name="Machol I."/>
            <person name="Durand N."/>
            <person name="Shamim M."/>
            <person name="Lieberman A."/>
            <person name="Muzny D.M."/>
            <person name="Richards S."/>
            <person name="Yoder A."/>
            <person name="Worley K.C."/>
            <person name="Rogers J."/>
            <person name="Gibbs R.A."/>
        </authorList>
    </citation>
    <scope>NUCLEOTIDE SEQUENCE [LARGE SCALE GENOMIC DNA]</scope>
</reference>
<keyword evidence="3 6" id="KW-0732">Signal</keyword>
<dbReference type="Proteomes" id="UP000694394">
    <property type="component" value="Chromosome 22"/>
</dbReference>
<dbReference type="GO" id="GO:0098742">
    <property type="term" value="P:cell-cell adhesion via plasma-membrane adhesion molecules"/>
    <property type="evidence" value="ECO:0007669"/>
    <property type="project" value="TreeGrafter"/>
</dbReference>
<proteinExistence type="predicted"/>
<dbReference type="PANTHER" id="PTHR16529">
    <property type="entry name" value="CD177 ANTIGEN"/>
    <property type="match status" value="1"/>
</dbReference>
<dbReference type="AlphaFoldDB" id="A0A8C5YD85"/>
<name>A0A8C5YD85_MICMU</name>
<evidence type="ECO:0008006" key="9">
    <source>
        <dbReference type="Google" id="ProtNLM"/>
    </source>
</evidence>
<keyword evidence="5" id="KW-0325">Glycoprotein</keyword>
<keyword evidence="8" id="KW-1185">Reference proteome</keyword>
<evidence type="ECO:0000256" key="6">
    <source>
        <dbReference type="SAM" id="SignalP"/>
    </source>
</evidence>
<dbReference type="InterPro" id="IPR051899">
    <property type="entry name" value="Fert-Immune_med_protein"/>
</dbReference>
<evidence type="ECO:0000256" key="1">
    <source>
        <dbReference type="ARBA" id="ARBA00004236"/>
    </source>
</evidence>
<evidence type="ECO:0000256" key="5">
    <source>
        <dbReference type="ARBA" id="ARBA00023180"/>
    </source>
</evidence>